<dbReference type="InterPro" id="IPR000717">
    <property type="entry name" value="PCI_dom"/>
</dbReference>
<feature type="region of interest" description="Disordered" evidence="3">
    <location>
        <begin position="202"/>
        <end position="325"/>
    </location>
</feature>
<sequence length="325" mass="34306">MEQVKALNALEPFVALTKSATSPRAAADLVTRATSAPNTFLFTELLQTTQIQALGSSEDFAPYLTLLQIFSYGTYASYTGTPNLPPLNDAQALKLRQLSLMTLAKDGSLSYAALMEALGLQTSRALEDLVVSSIYANLVKATLDPKSQLVQVDSVAALRDVAPGSIPGLLSSLSAWAARCDSTLADLERQIDEVRDAAARRAAARRDWDEKKARMIDEEHNRSSRPAGSGAGADNPDRGPQLASLALGGGGGSGGSSNSGSQNQGSGTGIAALLRNQHRFGKRGSGQMDTAASSGGHDDEAMDLDEEEEPQDGKKRSSRRKLQQG</sequence>
<name>A0AAJ0C3S3_9PEZI</name>
<dbReference type="Proteomes" id="UP001244011">
    <property type="component" value="Unassembled WGS sequence"/>
</dbReference>
<feature type="compositionally biased region" description="Acidic residues" evidence="3">
    <location>
        <begin position="300"/>
        <end position="310"/>
    </location>
</feature>
<evidence type="ECO:0000256" key="2">
    <source>
        <dbReference type="ARBA" id="ARBA00022790"/>
    </source>
</evidence>
<keyword evidence="2" id="KW-0736">Signalosome</keyword>
<dbReference type="PROSITE" id="PS50250">
    <property type="entry name" value="PCI"/>
    <property type="match status" value="1"/>
</dbReference>
<dbReference type="Pfam" id="PF01399">
    <property type="entry name" value="PCI"/>
    <property type="match status" value="1"/>
</dbReference>
<dbReference type="GO" id="GO:0008180">
    <property type="term" value="C:COP9 signalosome"/>
    <property type="evidence" value="ECO:0007669"/>
    <property type="project" value="UniProtKB-KW"/>
</dbReference>
<accession>A0AAJ0C3S3</accession>
<dbReference type="AlphaFoldDB" id="A0AAJ0C3S3"/>
<evidence type="ECO:0000256" key="1">
    <source>
        <dbReference type="ARBA" id="ARBA00008482"/>
    </source>
</evidence>
<evidence type="ECO:0000313" key="6">
    <source>
        <dbReference type="Proteomes" id="UP001244011"/>
    </source>
</evidence>
<evidence type="ECO:0000259" key="4">
    <source>
        <dbReference type="PROSITE" id="PS50250"/>
    </source>
</evidence>
<feature type="domain" description="PCI" evidence="4">
    <location>
        <begin position="2"/>
        <end position="157"/>
    </location>
</feature>
<dbReference type="GeneID" id="85309273"/>
<dbReference type="RefSeq" id="XP_060283319.1">
    <property type="nucleotide sequence ID" value="XM_060426086.1"/>
</dbReference>
<reference evidence="5" key="1">
    <citation type="submission" date="2023-06" db="EMBL/GenBank/DDBJ databases">
        <title>Genome-scale phylogeny and comparative genomics of the fungal order Sordariales.</title>
        <authorList>
            <consortium name="Lawrence Berkeley National Laboratory"/>
            <person name="Hensen N."/>
            <person name="Bonometti L."/>
            <person name="Westerberg I."/>
            <person name="Brannstrom I.O."/>
            <person name="Guillou S."/>
            <person name="Cros-Aarteil S."/>
            <person name="Calhoun S."/>
            <person name="Haridas S."/>
            <person name="Kuo A."/>
            <person name="Mondo S."/>
            <person name="Pangilinan J."/>
            <person name="Riley R."/>
            <person name="Labutti K."/>
            <person name="Andreopoulos B."/>
            <person name="Lipzen A."/>
            <person name="Chen C."/>
            <person name="Yanf M."/>
            <person name="Daum C."/>
            <person name="Ng V."/>
            <person name="Clum A."/>
            <person name="Steindorff A."/>
            <person name="Ohm R."/>
            <person name="Martin F."/>
            <person name="Silar P."/>
            <person name="Natvig D."/>
            <person name="Lalanne C."/>
            <person name="Gautier V."/>
            <person name="Ament-Velasquez S.L."/>
            <person name="Kruys A."/>
            <person name="Hutchinson M.I."/>
            <person name="Powell A.J."/>
            <person name="Barry K."/>
            <person name="Miller A.N."/>
            <person name="Grigoriev I.V."/>
            <person name="Debuchy R."/>
            <person name="Gladieux P."/>
            <person name="Thoren M.H."/>
            <person name="Johannesson H."/>
        </authorList>
    </citation>
    <scope>NUCLEOTIDE SEQUENCE</scope>
    <source>
        <strain evidence="5">8032-3</strain>
    </source>
</reference>
<protein>
    <submittedName>
        <fullName evidence="5">PCI domain-protein</fullName>
    </submittedName>
</protein>
<dbReference type="Pfam" id="PF22061">
    <property type="entry name" value="CSN7_HB_subdom"/>
    <property type="match status" value="1"/>
</dbReference>
<dbReference type="SMART" id="SM00088">
    <property type="entry name" value="PINT"/>
    <property type="match status" value="1"/>
</dbReference>
<keyword evidence="6" id="KW-1185">Reference proteome</keyword>
<comment type="caution">
    <text evidence="5">The sequence shown here is derived from an EMBL/GenBank/DDBJ whole genome shotgun (WGS) entry which is preliminary data.</text>
</comment>
<feature type="compositionally biased region" description="Gly residues" evidence="3">
    <location>
        <begin position="247"/>
        <end position="257"/>
    </location>
</feature>
<dbReference type="InterPro" id="IPR045237">
    <property type="entry name" value="COPS7/eIF3m"/>
</dbReference>
<dbReference type="EMBL" id="MU839009">
    <property type="protein sequence ID" value="KAK1767106.1"/>
    <property type="molecule type" value="Genomic_DNA"/>
</dbReference>
<gene>
    <name evidence="5" type="ORF">QBC33DRAFT_515280</name>
</gene>
<dbReference type="PANTHER" id="PTHR15350:SF5">
    <property type="entry name" value="COP9 SIGNALOSOME COMPLEX SUBUNIT 7"/>
    <property type="match status" value="1"/>
</dbReference>
<comment type="similarity">
    <text evidence="1">Belongs to the CSN7/EIF3M family. CSN7 subfamily.</text>
</comment>
<proteinExistence type="inferred from homology"/>
<evidence type="ECO:0000313" key="5">
    <source>
        <dbReference type="EMBL" id="KAK1767106.1"/>
    </source>
</evidence>
<evidence type="ECO:0000256" key="3">
    <source>
        <dbReference type="SAM" id="MobiDB-lite"/>
    </source>
</evidence>
<dbReference type="PANTHER" id="PTHR15350">
    <property type="entry name" value="COP9 SIGNALOSOME COMPLEX SUBUNIT 7/DENDRITIC CELL PROTEIN GA17"/>
    <property type="match status" value="1"/>
</dbReference>
<feature type="compositionally biased region" description="Basic residues" evidence="3">
    <location>
        <begin position="316"/>
        <end position="325"/>
    </location>
</feature>
<feature type="compositionally biased region" description="Basic and acidic residues" evidence="3">
    <location>
        <begin position="202"/>
        <end position="222"/>
    </location>
</feature>
<organism evidence="5 6">
    <name type="scientific">Phialemonium atrogriseum</name>
    <dbReference type="NCBI Taxonomy" id="1093897"/>
    <lineage>
        <taxon>Eukaryota</taxon>
        <taxon>Fungi</taxon>
        <taxon>Dikarya</taxon>
        <taxon>Ascomycota</taxon>
        <taxon>Pezizomycotina</taxon>
        <taxon>Sordariomycetes</taxon>
        <taxon>Sordariomycetidae</taxon>
        <taxon>Cephalothecales</taxon>
        <taxon>Cephalothecaceae</taxon>
        <taxon>Phialemonium</taxon>
    </lineage>
</organism>